<protein>
    <recommendedName>
        <fullName evidence="1">Tautomerase cis-CaaD-like domain-containing protein</fullName>
    </recommendedName>
</protein>
<dbReference type="EMBL" id="NKHZ01000070">
    <property type="protein sequence ID" value="PNS15592.1"/>
    <property type="molecule type" value="Genomic_DNA"/>
</dbReference>
<dbReference type="OrthoDB" id="9981319at2759"/>
<name>A0A2K1QKX7_9PEZI</name>
<evidence type="ECO:0000259" key="1">
    <source>
        <dbReference type="Pfam" id="PF14832"/>
    </source>
</evidence>
<accession>A0A2K1QKX7</accession>
<dbReference type="AlphaFoldDB" id="A0A2K1QKX7"/>
<dbReference type="Gene3D" id="3.30.429.10">
    <property type="entry name" value="Macrophage Migration Inhibitory Factor"/>
    <property type="match status" value="1"/>
</dbReference>
<sequence length="180" mass="20294">MPLYQVHHSHPLSSSQKHDLAQRITNLHAHKFTTPSFFVHVKFIAEDGNDSYFLAGKPHAANANRVVGVVRTSASRTKADFDALGEEIEKAWYDVVDGKGRTVGDLNKEGKRLVMVVFTPMITIREGGMAIPDAGKEGEWLKQHLPHIKEMADKEGIEDFQEMIEEVQSREDLKSWLQDS</sequence>
<dbReference type="InterPro" id="IPR028116">
    <property type="entry name" value="Cis-CaaD-like"/>
</dbReference>
<dbReference type="Proteomes" id="UP000243797">
    <property type="component" value="Unassembled WGS sequence"/>
</dbReference>
<keyword evidence="3" id="KW-1185">Reference proteome</keyword>
<reference evidence="2 3" key="1">
    <citation type="submission" date="2017-06" db="EMBL/GenBank/DDBJ databases">
        <title>Draft genome sequence of a variant of Elsinoe murrayae.</title>
        <authorList>
            <person name="Cheng Q."/>
        </authorList>
    </citation>
    <scope>NUCLEOTIDE SEQUENCE [LARGE SCALE GENOMIC DNA]</scope>
    <source>
        <strain evidence="2 3">CQ-2017a</strain>
    </source>
</reference>
<proteinExistence type="predicted"/>
<evidence type="ECO:0000313" key="2">
    <source>
        <dbReference type="EMBL" id="PNS15592.1"/>
    </source>
</evidence>
<gene>
    <name evidence="2" type="ORF">CAC42_851</name>
</gene>
<comment type="caution">
    <text evidence="2">The sequence shown here is derived from an EMBL/GenBank/DDBJ whole genome shotgun (WGS) entry which is preliminary data.</text>
</comment>
<dbReference type="InterPro" id="IPR014347">
    <property type="entry name" value="Tautomerase/MIF_sf"/>
</dbReference>
<evidence type="ECO:0000313" key="3">
    <source>
        <dbReference type="Proteomes" id="UP000243797"/>
    </source>
</evidence>
<organism evidence="2 3">
    <name type="scientific">Sphaceloma murrayae</name>
    <dbReference type="NCBI Taxonomy" id="2082308"/>
    <lineage>
        <taxon>Eukaryota</taxon>
        <taxon>Fungi</taxon>
        <taxon>Dikarya</taxon>
        <taxon>Ascomycota</taxon>
        <taxon>Pezizomycotina</taxon>
        <taxon>Dothideomycetes</taxon>
        <taxon>Dothideomycetidae</taxon>
        <taxon>Myriangiales</taxon>
        <taxon>Elsinoaceae</taxon>
        <taxon>Sphaceloma</taxon>
    </lineage>
</organism>
<dbReference type="Pfam" id="PF14832">
    <property type="entry name" value="Tautomerase_3"/>
    <property type="match status" value="1"/>
</dbReference>
<dbReference type="InParanoid" id="A0A2K1QKX7"/>
<feature type="domain" description="Tautomerase cis-CaaD-like" evidence="1">
    <location>
        <begin position="1"/>
        <end position="141"/>
    </location>
</feature>